<dbReference type="InterPro" id="IPR020845">
    <property type="entry name" value="AMP-binding_CS"/>
</dbReference>
<evidence type="ECO:0000256" key="1">
    <source>
        <dbReference type="ARBA" id="ARBA00022741"/>
    </source>
</evidence>
<dbReference type="EMBL" id="SPRC01000014">
    <property type="protein sequence ID" value="TIB80701.1"/>
    <property type="molecule type" value="Genomic_DNA"/>
</dbReference>
<evidence type="ECO:0000256" key="2">
    <source>
        <dbReference type="ARBA" id="ARBA00022840"/>
    </source>
</evidence>
<evidence type="ECO:0000259" key="3">
    <source>
        <dbReference type="Pfam" id="PF00501"/>
    </source>
</evidence>
<accession>A0A4T0MC97</accession>
<keyword evidence="1" id="KW-0547">Nucleotide-binding</keyword>
<evidence type="ECO:0000313" key="5">
    <source>
        <dbReference type="Proteomes" id="UP000310685"/>
    </source>
</evidence>
<dbReference type="PANTHER" id="PTHR43272">
    <property type="entry name" value="LONG-CHAIN-FATTY-ACID--COA LIGASE"/>
    <property type="match status" value="1"/>
</dbReference>
<dbReference type="Gene3D" id="3.40.50.12780">
    <property type="entry name" value="N-terminal domain of ligase-like"/>
    <property type="match status" value="1"/>
</dbReference>
<proteinExistence type="predicted"/>
<dbReference type="GO" id="GO:0005783">
    <property type="term" value="C:endoplasmic reticulum"/>
    <property type="evidence" value="ECO:0007669"/>
    <property type="project" value="TreeGrafter"/>
</dbReference>
<dbReference type="GO" id="GO:0016020">
    <property type="term" value="C:membrane"/>
    <property type="evidence" value="ECO:0007669"/>
    <property type="project" value="TreeGrafter"/>
</dbReference>
<dbReference type="PANTHER" id="PTHR43272:SF33">
    <property type="entry name" value="AMP-BINDING DOMAIN-CONTAINING PROTEIN-RELATED"/>
    <property type="match status" value="1"/>
</dbReference>
<sequence length="716" mass="79903">MSLATPYPLRLCAHVCPTEPATEVFNLQPYQDLERRTQPRSTKTVGDFIFLRSTSLISAALWGENPSPDVGVQTAYDLFQYTLARAADKIFLGHRPYNPSKGRYERYYQYQSYAEIAQRRTNLGSGISELVNQGKLGANTNHAGWAAGTWSKNCPEWQIADLSLHAYSRISVPLYDTLGNDSVEYVINHSEIKLVFTTSSHLPGLYRILQKCPTVKAVIVLDGLDEPGAPKFDARIPGQLNRADVLKRWADNLNVQVYDLVEIEELGSLHQHPHIPPRPNDIFTISYTSGTTGRPKGAVHTHVSMTKNIISLCIGQKDHVGWLLASYLPLAHILQRSLEFIAIVLMSPIAYTTGDITLLMEDLQIMQPEMMVTVPRVLNRIYAVIKHQMDLPGLKGSLLKRGIATKLDKLRKTADPTHIFWDKLVFNKIRQVIGGKIKLIITGSAPISPEVLDTLKISLCIPIVEGYGLTEASICVRTLKDDPSASGSVGPVVPGFEIKLMDVPEMNYYSSDQPSPRGEICIKSESSMKEYYKDEEKTRESFTEDGFFLTGDIGSFDDKGRLKIIDRKKNIVKLAQGEYIAIEKLEGAFALCPTILQIYVHADSLRSYLVAIVVPDPLELAKIAHCDPSDRVSLDNAIKDKKINDMILSEIEAASNKAGLKGFERIKAIHLVNDQFTIDNGLLTPTLKVKRNVVRDFYKSTIDNIYDMTDKAATKL</sequence>
<gene>
    <name evidence="4" type="ORF">E3Q22_01765</name>
</gene>
<reference evidence="4 5" key="1">
    <citation type="submission" date="2019-03" db="EMBL/GenBank/DDBJ databases">
        <title>Sequencing 25 genomes of Wallemia mellicola.</title>
        <authorList>
            <person name="Gostincar C."/>
        </authorList>
    </citation>
    <scope>NUCLEOTIDE SEQUENCE [LARGE SCALE GENOMIC DNA]</scope>
    <source>
        <strain evidence="4 5">EXF-6152</strain>
    </source>
</reference>
<organism evidence="4 5">
    <name type="scientific">Wallemia mellicola</name>
    <dbReference type="NCBI Taxonomy" id="1708541"/>
    <lineage>
        <taxon>Eukaryota</taxon>
        <taxon>Fungi</taxon>
        <taxon>Dikarya</taxon>
        <taxon>Basidiomycota</taxon>
        <taxon>Wallemiomycotina</taxon>
        <taxon>Wallemiomycetes</taxon>
        <taxon>Wallemiales</taxon>
        <taxon>Wallemiaceae</taxon>
        <taxon>Wallemia</taxon>
    </lineage>
</organism>
<evidence type="ECO:0000313" key="4">
    <source>
        <dbReference type="EMBL" id="TIB80701.1"/>
    </source>
</evidence>
<dbReference type="AlphaFoldDB" id="A0A4T0MC97"/>
<dbReference type="PROSITE" id="PS00455">
    <property type="entry name" value="AMP_BINDING"/>
    <property type="match status" value="1"/>
</dbReference>
<dbReference type="SUPFAM" id="SSF56801">
    <property type="entry name" value="Acetyl-CoA synthetase-like"/>
    <property type="match status" value="1"/>
</dbReference>
<dbReference type="GO" id="GO:0004467">
    <property type="term" value="F:long-chain fatty acid-CoA ligase activity"/>
    <property type="evidence" value="ECO:0007669"/>
    <property type="project" value="TreeGrafter"/>
</dbReference>
<dbReference type="InterPro" id="IPR042099">
    <property type="entry name" value="ANL_N_sf"/>
</dbReference>
<dbReference type="InterPro" id="IPR000873">
    <property type="entry name" value="AMP-dep_synth/lig_dom"/>
</dbReference>
<keyword evidence="2" id="KW-0067">ATP-binding</keyword>
<comment type="caution">
    <text evidence="4">The sequence shown here is derived from an EMBL/GenBank/DDBJ whole genome shotgun (WGS) entry which is preliminary data.</text>
</comment>
<dbReference type="Pfam" id="PF00501">
    <property type="entry name" value="AMP-binding"/>
    <property type="match status" value="1"/>
</dbReference>
<dbReference type="Proteomes" id="UP000310685">
    <property type="component" value="Unassembled WGS sequence"/>
</dbReference>
<name>A0A4T0MC97_9BASI</name>
<feature type="domain" description="AMP-dependent synthetase/ligase" evidence="3">
    <location>
        <begin position="107"/>
        <end position="532"/>
    </location>
</feature>
<protein>
    <recommendedName>
        <fullName evidence="3">AMP-dependent synthetase/ligase domain-containing protein</fullName>
    </recommendedName>
</protein>
<dbReference type="GO" id="GO:0005524">
    <property type="term" value="F:ATP binding"/>
    <property type="evidence" value="ECO:0007669"/>
    <property type="project" value="UniProtKB-KW"/>
</dbReference>